<accession>A0A1E3LVG1</accession>
<feature type="domain" description="HTH marR-type" evidence="1">
    <location>
        <begin position="12"/>
        <end position="144"/>
    </location>
</feature>
<dbReference type="Gene3D" id="1.10.10.10">
    <property type="entry name" value="Winged helix-like DNA-binding domain superfamily/Winged helix DNA-binding domain"/>
    <property type="match status" value="1"/>
</dbReference>
<dbReference type="PROSITE" id="PS50995">
    <property type="entry name" value="HTH_MARR_2"/>
    <property type="match status" value="1"/>
</dbReference>
<dbReference type="Proteomes" id="UP000094487">
    <property type="component" value="Unassembled WGS sequence"/>
</dbReference>
<proteinExistence type="predicted"/>
<evidence type="ECO:0000313" key="2">
    <source>
        <dbReference type="EMBL" id="ODP37757.1"/>
    </source>
</evidence>
<dbReference type="SUPFAM" id="SSF46785">
    <property type="entry name" value="Winged helix' DNA-binding domain"/>
    <property type="match status" value="1"/>
</dbReference>
<protein>
    <recommendedName>
        <fullName evidence="1">HTH marR-type domain-containing protein</fullName>
    </recommendedName>
</protein>
<dbReference type="STRING" id="1888892.BFL28_01945"/>
<reference evidence="2 3" key="1">
    <citation type="submission" date="2016-08" db="EMBL/GenBank/DDBJ databases">
        <title>Draft genome of the agarase producing Sphingomonas sp. MCT13.</title>
        <authorList>
            <person name="D'Andrea M.M."/>
            <person name="Rossolini G.M."/>
            <person name="Thaller M.C."/>
        </authorList>
    </citation>
    <scope>NUCLEOTIDE SEQUENCE [LARGE SCALE GENOMIC DNA]</scope>
    <source>
        <strain evidence="2 3">MCT13</strain>
    </source>
</reference>
<dbReference type="InterPro" id="IPR036388">
    <property type="entry name" value="WH-like_DNA-bd_sf"/>
</dbReference>
<dbReference type="OrthoDB" id="7859599at2"/>
<dbReference type="PRINTS" id="PR00598">
    <property type="entry name" value="HTHMARR"/>
</dbReference>
<organism evidence="2 3">
    <name type="scientific">Sphingomonas turrisvirgatae</name>
    <dbReference type="NCBI Taxonomy" id="1888892"/>
    <lineage>
        <taxon>Bacteria</taxon>
        <taxon>Pseudomonadati</taxon>
        <taxon>Pseudomonadota</taxon>
        <taxon>Alphaproteobacteria</taxon>
        <taxon>Sphingomonadales</taxon>
        <taxon>Sphingomonadaceae</taxon>
        <taxon>Sphingomonas</taxon>
    </lineage>
</organism>
<evidence type="ECO:0000259" key="1">
    <source>
        <dbReference type="PROSITE" id="PS50995"/>
    </source>
</evidence>
<evidence type="ECO:0000313" key="3">
    <source>
        <dbReference type="Proteomes" id="UP000094487"/>
    </source>
</evidence>
<dbReference type="Pfam" id="PF12802">
    <property type="entry name" value="MarR_2"/>
    <property type="match status" value="1"/>
</dbReference>
<dbReference type="PANTHER" id="PTHR33164">
    <property type="entry name" value="TRANSCRIPTIONAL REGULATOR, MARR FAMILY"/>
    <property type="match status" value="1"/>
</dbReference>
<dbReference type="PANTHER" id="PTHR33164:SF89">
    <property type="entry name" value="MARR FAMILY REGULATORY PROTEIN"/>
    <property type="match status" value="1"/>
</dbReference>
<dbReference type="InterPro" id="IPR039422">
    <property type="entry name" value="MarR/SlyA-like"/>
</dbReference>
<dbReference type="SMART" id="SM00347">
    <property type="entry name" value="HTH_MARR"/>
    <property type="match status" value="1"/>
</dbReference>
<keyword evidence="3" id="KW-1185">Reference proteome</keyword>
<dbReference type="GO" id="GO:0003700">
    <property type="term" value="F:DNA-binding transcription factor activity"/>
    <property type="evidence" value="ECO:0007669"/>
    <property type="project" value="InterPro"/>
</dbReference>
<dbReference type="EMBL" id="MDDS01000024">
    <property type="protein sequence ID" value="ODP37757.1"/>
    <property type="molecule type" value="Genomic_DNA"/>
</dbReference>
<gene>
    <name evidence="2" type="ORF">BFL28_01945</name>
</gene>
<dbReference type="RefSeq" id="WP_069320478.1">
    <property type="nucleotide sequence ID" value="NZ_MDDS01000024.1"/>
</dbReference>
<sequence>MTRPRITRGDLDRNLGLRLRRAHGAVQRHFLDHFSELGLTQKQVSVLWLTGDHPDLAQTDLAAALDMDRATTMALVHGLEKRGLLVRRPSATDRRRIAFRLTDAGTAVLADAKAAIVEHEAWLKDRFTAGELKTLEELLARIYR</sequence>
<name>A0A1E3LVG1_9SPHN</name>
<dbReference type="AlphaFoldDB" id="A0A1E3LVG1"/>
<dbReference type="InterPro" id="IPR000835">
    <property type="entry name" value="HTH_MarR-typ"/>
</dbReference>
<comment type="caution">
    <text evidence="2">The sequence shown here is derived from an EMBL/GenBank/DDBJ whole genome shotgun (WGS) entry which is preliminary data.</text>
</comment>
<dbReference type="InterPro" id="IPR036390">
    <property type="entry name" value="WH_DNA-bd_sf"/>
</dbReference>
<dbReference type="GO" id="GO:0006950">
    <property type="term" value="P:response to stress"/>
    <property type="evidence" value="ECO:0007669"/>
    <property type="project" value="TreeGrafter"/>
</dbReference>